<dbReference type="EMBL" id="BKCJ011302022">
    <property type="protein sequence ID" value="GFD17686.1"/>
    <property type="molecule type" value="Genomic_DNA"/>
</dbReference>
<proteinExistence type="predicted"/>
<accession>A0A699U8K3</accession>
<keyword evidence="2" id="KW-0695">RNA-directed DNA polymerase</keyword>
<protein>
    <submittedName>
        <fullName evidence="2">Reverse transcriptase domain-containing protein</fullName>
    </submittedName>
</protein>
<gene>
    <name evidence="2" type="ORF">Tci_889655</name>
</gene>
<feature type="region of interest" description="Disordered" evidence="1">
    <location>
        <begin position="21"/>
        <end position="42"/>
    </location>
</feature>
<feature type="non-terminal residue" evidence="2">
    <location>
        <position position="96"/>
    </location>
</feature>
<sequence>MWWSGSFQSFYPKLKNLNRGNKAASNDARGRATLGGGDGNPDSNVVTDTFLLNNLYVYILFDSGADRSFVLTMFSALIDIPPTVLDISYVVELADG</sequence>
<dbReference type="Pfam" id="PF08284">
    <property type="entry name" value="RVP_2"/>
    <property type="match status" value="1"/>
</dbReference>
<evidence type="ECO:0000256" key="1">
    <source>
        <dbReference type="SAM" id="MobiDB-lite"/>
    </source>
</evidence>
<reference evidence="2" key="1">
    <citation type="journal article" date="2019" name="Sci. Rep.">
        <title>Draft genome of Tanacetum cinerariifolium, the natural source of mosquito coil.</title>
        <authorList>
            <person name="Yamashiro T."/>
            <person name="Shiraishi A."/>
            <person name="Satake H."/>
            <person name="Nakayama K."/>
        </authorList>
    </citation>
    <scope>NUCLEOTIDE SEQUENCE</scope>
</reference>
<evidence type="ECO:0000313" key="2">
    <source>
        <dbReference type="EMBL" id="GFD17686.1"/>
    </source>
</evidence>
<name>A0A699U8K3_TANCI</name>
<keyword evidence="2" id="KW-0808">Transferase</keyword>
<keyword evidence="2" id="KW-0548">Nucleotidyltransferase</keyword>
<comment type="caution">
    <text evidence="2">The sequence shown here is derived from an EMBL/GenBank/DDBJ whole genome shotgun (WGS) entry which is preliminary data.</text>
</comment>
<dbReference type="GO" id="GO:0003964">
    <property type="term" value="F:RNA-directed DNA polymerase activity"/>
    <property type="evidence" value="ECO:0007669"/>
    <property type="project" value="UniProtKB-KW"/>
</dbReference>
<organism evidence="2">
    <name type="scientific">Tanacetum cinerariifolium</name>
    <name type="common">Dalmatian daisy</name>
    <name type="synonym">Chrysanthemum cinerariifolium</name>
    <dbReference type="NCBI Taxonomy" id="118510"/>
    <lineage>
        <taxon>Eukaryota</taxon>
        <taxon>Viridiplantae</taxon>
        <taxon>Streptophyta</taxon>
        <taxon>Embryophyta</taxon>
        <taxon>Tracheophyta</taxon>
        <taxon>Spermatophyta</taxon>
        <taxon>Magnoliopsida</taxon>
        <taxon>eudicotyledons</taxon>
        <taxon>Gunneridae</taxon>
        <taxon>Pentapetalae</taxon>
        <taxon>asterids</taxon>
        <taxon>campanulids</taxon>
        <taxon>Asterales</taxon>
        <taxon>Asteraceae</taxon>
        <taxon>Asteroideae</taxon>
        <taxon>Anthemideae</taxon>
        <taxon>Anthemidinae</taxon>
        <taxon>Tanacetum</taxon>
    </lineage>
</organism>
<dbReference type="AlphaFoldDB" id="A0A699U8K3"/>